<reference evidence="1" key="1">
    <citation type="journal article" date="2022" name="bioRxiv">
        <title>Population genetic analysis of Ophidiomyces ophidiicola, the causative agent of snake fungal disease, indicates recent introductions to the USA.</title>
        <authorList>
            <person name="Ladner J.T."/>
            <person name="Palmer J.M."/>
            <person name="Ettinger C.L."/>
            <person name="Stajich J.E."/>
            <person name="Farrell T.M."/>
            <person name="Glorioso B.M."/>
            <person name="Lawson B."/>
            <person name="Price S.J."/>
            <person name="Stengle A.G."/>
            <person name="Grear D.A."/>
            <person name="Lorch J.M."/>
        </authorList>
    </citation>
    <scope>NUCLEOTIDE SEQUENCE</scope>
    <source>
        <strain evidence="1">NWHC 24266-5</strain>
    </source>
</reference>
<protein>
    <submittedName>
        <fullName evidence="1">Uncharacterized protein</fullName>
    </submittedName>
</protein>
<name>A0ACB8UQE5_9EURO</name>
<dbReference type="EMBL" id="JALBCA010000115">
    <property type="protein sequence ID" value="KAI2382619.1"/>
    <property type="molecule type" value="Genomic_DNA"/>
</dbReference>
<accession>A0ACB8UQE5</accession>
<comment type="caution">
    <text evidence="1">The sequence shown here is derived from an EMBL/GenBank/DDBJ whole genome shotgun (WGS) entry which is preliminary data.</text>
</comment>
<evidence type="ECO:0000313" key="1">
    <source>
        <dbReference type="EMBL" id="KAI2382619.1"/>
    </source>
</evidence>
<proteinExistence type="predicted"/>
<organism evidence="1">
    <name type="scientific">Ophidiomyces ophidiicola</name>
    <dbReference type="NCBI Taxonomy" id="1387563"/>
    <lineage>
        <taxon>Eukaryota</taxon>
        <taxon>Fungi</taxon>
        <taxon>Dikarya</taxon>
        <taxon>Ascomycota</taxon>
        <taxon>Pezizomycotina</taxon>
        <taxon>Eurotiomycetes</taxon>
        <taxon>Eurotiomycetidae</taxon>
        <taxon>Onygenales</taxon>
        <taxon>Onygenaceae</taxon>
        <taxon>Ophidiomyces</taxon>
    </lineage>
</organism>
<gene>
    <name evidence="1" type="ORF">LOY88_005841</name>
</gene>
<sequence>MRRMSSFVQGLRRISTSSLPFKDMSLSPDRRRVSSSDLVGTTLNGDDASTNSRQTSNQQSLDAIVTAEEIDPAALVSSKRDVLPRDRPNLEGLLNYHVAQVERIKREVDENNETIEQLMYTYYDMSHHAHLMHTTEHLHARIQGVRNSRNRLAKFVLFHLQEMERIGEMKQVLNGHPYGLPKRVRGLPTYREWNAMFSI</sequence>